<keyword evidence="2" id="KW-1185">Reference proteome</keyword>
<reference evidence="1" key="1">
    <citation type="submission" date="2020-07" db="EMBL/GenBank/DDBJ databases">
        <title>Multicomponent nature underlies the extraordinary mechanical properties of spider dragline silk.</title>
        <authorList>
            <person name="Kono N."/>
            <person name="Nakamura H."/>
            <person name="Mori M."/>
            <person name="Yoshida Y."/>
            <person name="Ohtoshi R."/>
            <person name="Malay A.D."/>
            <person name="Moran D.A.P."/>
            <person name="Tomita M."/>
            <person name="Numata K."/>
            <person name="Arakawa K."/>
        </authorList>
    </citation>
    <scope>NUCLEOTIDE SEQUENCE</scope>
</reference>
<name>A0A8X6KNZ0_TRICU</name>
<evidence type="ECO:0000313" key="2">
    <source>
        <dbReference type="Proteomes" id="UP000887116"/>
    </source>
</evidence>
<gene>
    <name evidence="1" type="ORF">TNCT_723411</name>
</gene>
<organism evidence="1 2">
    <name type="scientific">Trichonephila clavata</name>
    <name type="common">Joro spider</name>
    <name type="synonym">Nephila clavata</name>
    <dbReference type="NCBI Taxonomy" id="2740835"/>
    <lineage>
        <taxon>Eukaryota</taxon>
        <taxon>Metazoa</taxon>
        <taxon>Ecdysozoa</taxon>
        <taxon>Arthropoda</taxon>
        <taxon>Chelicerata</taxon>
        <taxon>Arachnida</taxon>
        <taxon>Araneae</taxon>
        <taxon>Araneomorphae</taxon>
        <taxon>Entelegynae</taxon>
        <taxon>Araneoidea</taxon>
        <taxon>Nephilidae</taxon>
        <taxon>Trichonephila</taxon>
    </lineage>
</organism>
<comment type="caution">
    <text evidence="1">The sequence shown here is derived from an EMBL/GenBank/DDBJ whole genome shotgun (WGS) entry which is preliminary data.</text>
</comment>
<dbReference type="EMBL" id="BMAO01002328">
    <property type="protein sequence ID" value="GFQ79969.1"/>
    <property type="molecule type" value="Genomic_DNA"/>
</dbReference>
<evidence type="ECO:0000313" key="1">
    <source>
        <dbReference type="EMBL" id="GFQ79969.1"/>
    </source>
</evidence>
<dbReference type="AlphaFoldDB" id="A0A8X6KNZ0"/>
<accession>A0A8X6KNZ0</accession>
<sequence>MRSSKLLLQPQASHGEFLSGFRNKKKMRLCRIEAVRQLGQCCHAHFDSNSERRSAVWFEASNSMRISSGETFKIVVHNTLDMFSNYNPRGYTKLNSEEIL</sequence>
<dbReference type="Proteomes" id="UP000887116">
    <property type="component" value="Unassembled WGS sequence"/>
</dbReference>
<proteinExistence type="predicted"/>
<protein>
    <submittedName>
        <fullName evidence="1">Uncharacterized protein</fullName>
    </submittedName>
</protein>